<evidence type="ECO:0000256" key="10">
    <source>
        <dbReference type="ARBA" id="ARBA00023180"/>
    </source>
</evidence>
<proteinExistence type="inferred from homology"/>
<comment type="subcellular location">
    <subcellularLocation>
        <location evidence="2">Membrane</location>
        <topology evidence="2">Multi-pass membrane protein</topology>
    </subcellularLocation>
</comment>
<dbReference type="Pfam" id="PF03351">
    <property type="entry name" value="DOMON"/>
    <property type="match status" value="1"/>
</dbReference>
<sequence length="739" mass="82164">MHSNYWFYLLLMLVKNINSYPSGAPSGACTTMIPAHGLHPSTCTNNYIIELSSSSYQAGDSILVKVKGININDKFRGILLMAFDTNSNVIGTWDPVDSNVQNVACGNDKGGITHTNNNDKSSISATWNSPSNVTSGMVLIKATIAKSYETFYVGCFNVTINQKPIKGEGDEYVFVCGISSDEFIQLKRMHTKAGKRRPSQASEELNVIDTSFADGKAICQFSFELNSVQVNDEPAPIVKTEDYYIIFAAGRLNDDKIIQKHTQNFVTTKTYQFEQDKDIDLDEISITTTIPATTTISGSASSSTASHPSSGSSNYPVSTESSANDVGVNVTWNYFRGMTNVRMTINNLKSQQWIAIGLSTDELMGDDHVFVCQHLANNTVAVKRLINPGGHSQSIDAPPSSGGTLTPNQWKVENGVVTCEFTLSNFDVSEKRWKRQESIAALSQTAQYYPLIAIGALDTSNTMQRHSSRQAESKLVSLNRQEHIVHNLNSFSNNRANLMKAHGCIMIFTWMLIVSTGILIARYFKNTWSNRKLCGKAVWFSVHRALMSCAAILTSLAFVFILIYRQGSWVEKSQSKEYAHSIVGILVVVFAFIQPIMALFRCHPEHLYRFIYNYLHALVGFSALVLSISAIFLALYFSIFNFKTNNSWAIMTAWSCWIVLIFFIFECLEFCFKNDRRSEKNDAYQLDSNGHANGTISEATDEEKSNPIKDKLKGLLLILHILVAFGLSLALVIIIGQSQ</sequence>
<dbReference type="CDD" id="cd08760">
    <property type="entry name" value="Cyt_b561_FRRS1_like"/>
    <property type="match status" value="1"/>
</dbReference>
<dbReference type="Proteomes" id="UP000677228">
    <property type="component" value="Unassembled WGS sequence"/>
</dbReference>
<dbReference type="PANTHER" id="PTHR45828:SF36">
    <property type="entry name" value="REELIN DOMAIN-CONTAINING PROTEIN"/>
    <property type="match status" value="1"/>
</dbReference>
<organism evidence="18 19">
    <name type="scientific">Didymodactylos carnosus</name>
    <dbReference type="NCBI Taxonomy" id="1234261"/>
    <lineage>
        <taxon>Eukaryota</taxon>
        <taxon>Metazoa</taxon>
        <taxon>Spiralia</taxon>
        <taxon>Gnathifera</taxon>
        <taxon>Rotifera</taxon>
        <taxon>Eurotatoria</taxon>
        <taxon>Bdelloidea</taxon>
        <taxon>Philodinida</taxon>
        <taxon>Philodinidae</taxon>
        <taxon>Didymodactylos</taxon>
    </lineage>
</organism>
<feature type="signal peptide" evidence="13">
    <location>
        <begin position="1"/>
        <end position="19"/>
    </location>
</feature>
<dbReference type="InterPro" id="IPR005018">
    <property type="entry name" value="DOMON_domain"/>
</dbReference>
<gene>
    <name evidence="17" type="ORF">OVA965_LOCUS11896</name>
    <name evidence="18" type="ORF">TMI583_LOCUS11900</name>
</gene>
<evidence type="ECO:0000259" key="14">
    <source>
        <dbReference type="PROSITE" id="PS50836"/>
    </source>
</evidence>
<dbReference type="Pfam" id="PF03188">
    <property type="entry name" value="Cytochrom_B561"/>
    <property type="match status" value="1"/>
</dbReference>
<dbReference type="SMART" id="SM00665">
    <property type="entry name" value="B561"/>
    <property type="match status" value="1"/>
</dbReference>
<evidence type="ECO:0000256" key="5">
    <source>
        <dbReference type="ARBA" id="ARBA00022692"/>
    </source>
</evidence>
<dbReference type="InterPro" id="IPR006593">
    <property type="entry name" value="Cyt_b561/ferric_Rdtase_TM"/>
</dbReference>
<evidence type="ECO:0000256" key="4">
    <source>
        <dbReference type="ARBA" id="ARBA00022448"/>
    </source>
</evidence>
<feature type="transmembrane region" description="Helical" evidence="12">
    <location>
        <begin position="578"/>
        <end position="600"/>
    </location>
</feature>
<feature type="transmembrane region" description="Helical" evidence="12">
    <location>
        <begin position="714"/>
        <end position="736"/>
    </location>
</feature>
<keyword evidence="13" id="KW-0732">Signal</keyword>
<evidence type="ECO:0000256" key="8">
    <source>
        <dbReference type="ARBA" id="ARBA00023004"/>
    </source>
</evidence>
<dbReference type="Proteomes" id="UP000682733">
    <property type="component" value="Unassembled WGS sequence"/>
</dbReference>
<evidence type="ECO:0000256" key="13">
    <source>
        <dbReference type="SAM" id="SignalP"/>
    </source>
</evidence>
<feature type="domain" description="Cytochrome b561" evidence="15">
    <location>
        <begin position="467"/>
        <end position="671"/>
    </location>
</feature>
<feature type="transmembrane region" description="Helical" evidence="12">
    <location>
        <begin position="505"/>
        <end position="524"/>
    </location>
</feature>
<evidence type="ECO:0000313" key="17">
    <source>
        <dbReference type="EMBL" id="CAF0946032.1"/>
    </source>
</evidence>
<reference evidence="18" key="1">
    <citation type="submission" date="2021-02" db="EMBL/GenBank/DDBJ databases">
        <authorList>
            <person name="Nowell W R."/>
        </authorList>
    </citation>
    <scope>NUCLEOTIDE SEQUENCE</scope>
</reference>
<keyword evidence="10" id="KW-0325">Glycoprotein</keyword>
<evidence type="ECO:0000256" key="1">
    <source>
        <dbReference type="ARBA" id="ARBA00001970"/>
    </source>
</evidence>
<dbReference type="InterPro" id="IPR042307">
    <property type="entry name" value="Reeler_sf"/>
</dbReference>
<dbReference type="InterPro" id="IPR002861">
    <property type="entry name" value="Reeler_dom"/>
</dbReference>
<feature type="transmembrane region" description="Helical" evidence="12">
    <location>
        <begin position="612"/>
        <end position="636"/>
    </location>
</feature>
<dbReference type="EMBL" id="CAJOBA010004692">
    <property type="protein sequence ID" value="CAF3720667.1"/>
    <property type="molecule type" value="Genomic_DNA"/>
</dbReference>
<feature type="domain" description="DOMON" evidence="14">
    <location>
        <begin position="326"/>
        <end position="455"/>
    </location>
</feature>
<feature type="transmembrane region" description="Helical" evidence="12">
    <location>
        <begin position="545"/>
        <end position="566"/>
    </location>
</feature>
<dbReference type="InterPro" id="IPR051237">
    <property type="entry name" value="Ferric-chelate_Red/DefProt"/>
</dbReference>
<accession>A0A8S2I5C3</accession>
<dbReference type="GO" id="GO:0016020">
    <property type="term" value="C:membrane"/>
    <property type="evidence" value="ECO:0007669"/>
    <property type="project" value="UniProtKB-SubCell"/>
</dbReference>
<dbReference type="Gene3D" id="1.20.120.1770">
    <property type="match status" value="1"/>
</dbReference>
<evidence type="ECO:0000313" key="19">
    <source>
        <dbReference type="Proteomes" id="UP000682733"/>
    </source>
</evidence>
<keyword evidence="6" id="KW-0249">Electron transport</keyword>
<evidence type="ECO:0000256" key="7">
    <source>
        <dbReference type="ARBA" id="ARBA00022989"/>
    </source>
</evidence>
<evidence type="ECO:0000256" key="3">
    <source>
        <dbReference type="ARBA" id="ARBA00009195"/>
    </source>
</evidence>
<evidence type="ECO:0000256" key="9">
    <source>
        <dbReference type="ARBA" id="ARBA00023136"/>
    </source>
</evidence>
<evidence type="ECO:0000313" key="18">
    <source>
        <dbReference type="EMBL" id="CAF3720667.1"/>
    </source>
</evidence>
<keyword evidence="5 12" id="KW-0812">Transmembrane</keyword>
<dbReference type="PROSITE" id="PS51019">
    <property type="entry name" value="REELIN"/>
    <property type="match status" value="1"/>
</dbReference>
<evidence type="ECO:0008006" key="20">
    <source>
        <dbReference type="Google" id="ProtNLM"/>
    </source>
</evidence>
<dbReference type="AlphaFoldDB" id="A0A8S2I5C3"/>
<dbReference type="Gene3D" id="2.60.40.4060">
    <property type="entry name" value="Reeler domain"/>
    <property type="match status" value="1"/>
</dbReference>
<name>A0A8S2I5C3_9BILA</name>
<comment type="cofactor">
    <cofactor evidence="1">
        <name>heme b</name>
        <dbReference type="ChEBI" id="CHEBI:60344"/>
    </cofactor>
</comment>
<feature type="region of interest" description="Disordered" evidence="11">
    <location>
        <begin position="295"/>
        <end position="322"/>
    </location>
</feature>
<keyword evidence="9 12" id="KW-0472">Membrane</keyword>
<evidence type="ECO:0000256" key="2">
    <source>
        <dbReference type="ARBA" id="ARBA00004141"/>
    </source>
</evidence>
<evidence type="ECO:0000259" key="15">
    <source>
        <dbReference type="PROSITE" id="PS50939"/>
    </source>
</evidence>
<dbReference type="PROSITE" id="PS50939">
    <property type="entry name" value="CYTOCHROME_B561"/>
    <property type="match status" value="1"/>
</dbReference>
<feature type="chain" id="PRO_5036273620" description="Ferric-chelate reductase 1" evidence="13">
    <location>
        <begin position="20"/>
        <end position="739"/>
    </location>
</feature>
<evidence type="ECO:0000259" key="16">
    <source>
        <dbReference type="PROSITE" id="PS51019"/>
    </source>
</evidence>
<feature type="domain" description="Reelin" evidence="16">
    <location>
        <begin position="10"/>
        <end position="182"/>
    </location>
</feature>
<comment type="caution">
    <text evidence="18">The sequence shown here is derived from an EMBL/GenBank/DDBJ whole genome shotgun (WGS) entry which is preliminary data.</text>
</comment>
<keyword evidence="7 12" id="KW-1133">Transmembrane helix</keyword>
<dbReference type="PROSITE" id="PS50836">
    <property type="entry name" value="DOMON"/>
    <property type="match status" value="1"/>
</dbReference>
<dbReference type="CDD" id="cd08544">
    <property type="entry name" value="Reeler"/>
    <property type="match status" value="1"/>
</dbReference>
<evidence type="ECO:0000256" key="12">
    <source>
        <dbReference type="SAM" id="Phobius"/>
    </source>
</evidence>
<feature type="compositionally biased region" description="Low complexity" evidence="11">
    <location>
        <begin position="295"/>
        <end position="313"/>
    </location>
</feature>
<feature type="transmembrane region" description="Helical" evidence="12">
    <location>
        <begin position="648"/>
        <end position="672"/>
    </location>
</feature>
<evidence type="ECO:0000256" key="11">
    <source>
        <dbReference type="SAM" id="MobiDB-lite"/>
    </source>
</evidence>
<keyword evidence="4" id="KW-0813">Transport</keyword>
<dbReference type="Pfam" id="PF02014">
    <property type="entry name" value="Reeler"/>
    <property type="match status" value="1"/>
</dbReference>
<dbReference type="PANTHER" id="PTHR45828">
    <property type="entry name" value="CYTOCHROME B561/FERRIC REDUCTASE TRANSMEMBRANE"/>
    <property type="match status" value="1"/>
</dbReference>
<comment type="similarity">
    <text evidence="3">Belongs to the FRRS1 family.</text>
</comment>
<keyword evidence="8" id="KW-0408">Iron</keyword>
<protein>
    <recommendedName>
        <fullName evidence="20">Ferric-chelate reductase 1</fullName>
    </recommendedName>
</protein>
<evidence type="ECO:0000256" key="6">
    <source>
        <dbReference type="ARBA" id="ARBA00022982"/>
    </source>
</evidence>
<dbReference type="EMBL" id="CAJNOK010004687">
    <property type="protein sequence ID" value="CAF0946032.1"/>
    <property type="molecule type" value="Genomic_DNA"/>
</dbReference>